<dbReference type="Proteomes" id="UP000079169">
    <property type="component" value="Unplaced"/>
</dbReference>
<keyword evidence="3" id="KW-1185">Reference proteome</keyword>
<keyword evidence="1" id="KW-0449">Lipoprotein</keyword>
<evidence type="ECO:0000313" key="6">
    <source>
        <dbReference type="RefSeq" id="XP_026682434.1"/>
    </source>
</evidence>
<evidence type="ECO:0000259" key="2">
    <source>
        <dbReference type="Pfam" id="PF00723"/>
    </source>
</evidence>
<keyword evidence="1" id="KW-1003">Cell membrane</keyword>
<dbReference type="GeneID" id="113469144"/>
<dbReference type="Pfam" id="PF00723">
    <property type="entry name" value="Glyco_hydro_15"/>
    <property type="match status" value="1"/>
</dbReference>
<dbReference type="AlphaFoldDB" id="A0A3Q0J1U1"/>
<comment type="similarity">
    <text evidence="1">Belongs to the phosphorylase b kinase regulatory chain family.</text>
</comment>
<evidence type="ECO:0000313" key="5">
    <source>
        <dbReference type="RefSeq" id="XP_026682433.1"/>
    </source>
</evidence>
<keyword evidence="1" id="KW-0119">Carbohydrate metabolism</keyword>
<accession>A0A3Q0J1U1</accession>
<dbReference type="GO" id="GO:0005964">
    <property type="term" value="C:phosphorylase kinase complex"/>
    <property type="evidence" value="ECO:0007669"/>
    <property type="project" value="TreeGrafter"/>
</dbReference>
<keyword evidence="1" id="KW-0472">Membrane</keyword>
<dbReference type="UniPathway" id="UPA00163"/>
<evidence type="ECO:0000313" key="4">
    <source>
        <dbReference type="RefSeq" id="XP_026682432.1"/>
    </source>
</evidence>
<comment type="subcellular location">
    <subcellularLocation>
        <location evidence="1">Cell membrane</location>
        <topology evidence="1">Lipid-anchor</topology>
        <orientation evidence="1">Cytoplasmic side</orientation>
    </subcellularLocation>
</comment>
<comment type="pathway">
    <text evidence="1">Glycan biosynthesis; glycogen metabolism.</text>
</comment>
<keyword evidence="1" id="KW-0321">Glycogen metabolism</keyword>
<dbReference type="PANTHER" id="PTHR10749:SF8">
    <property type="entry name" value="PHOSPHORYLASE B KINASE REGULATORY SUBUNIT BETA"/>
    <property type="match status" value="1"/>
</dbReference>
<dbReference type="GO" id="GO:0005886">
    <property type="term" value="C:plasma membrane"/>
    <property type="evidence" value="ECO:0007669"/>
    <property type="project" value="UniProtKB-SubCell"/>
</dbReference>
<feature type="domain" description="GH15-like" evidence="2">
    <location>
        <begin position="25"/>
        <end position="106"/>
    </location>
</feature>
<evidence type="ECO:0000313" key="3">
    <source>
        <dbReference type="Proteomes" id="UP000079169"/>
    </source>
</evidence>
<dbReference type="GO" id="GO:0005977">
    <property type="term" value="P:glycogen metabolic process"/>
    <property type="evidence" value="ECO:0007669"/>
    <property type="project" value="UniProtKB-UniPathway"/>
</dbReference>
<comment type="function">
    <text evidence="1">Phosphorylase b kinase catalyzes the phosphorylation of serine in certain substrates, including troponin I.</text>
</comment>
<evidence type="ECO:0000256" key="1">
    <source>
        <dbReference type="RuleBase" id="RU364123"/>
    </source>
</evidence>
<dbReference type="InterPro" id="IPR011613">
    <property type="entry name" value="GH15-like"/>
</dbReference>
<evidence type="ECO:0000313" key="7">
    <source>
        <dbReference type="RefSeq" id="XP_026682435.1"/>
    </source>
</evidence>
<dbReference type="RefSeq" id="XP_026682434.1">
    <property type="nucleotide sequence ID" value="XM_026826633.1"/>
</dbReference>
<organism evidence="3 6">
    <name type="scientific">Diaphorina citri</name>
    <name type="common">Asian citrus psyllid</name>
    <dbReference type="NCBI Taxonomy" id="121845"/>
    <lineage>
        <taxon>Eukaryota</taxon>
        <taxon>Metazoa</taxon>
        <taxon>Ecdysozoa</taxon>
        <taxon>Arthropoda</taxon>
        <taxon>Hexapoda</taxon>
        <taxon>Insecta</taxon>
        <taxon>Pterygota</taxon>
        <taxon>Neoptera</taxon>
        <taxon>Paraneoptera</taxon>
        <taxon>Hemiptera</taxon>
        <taxon>Sternorrhyncha</taxon>
        <taxon>Psylloidea</taxon>
        <taxon>Psyllidae</taxon>
        <taxon>Diaphorininae</taxon>
        <taxon>Diaphorina</taxon>
    </lineage>
</organism>
<gene>
    <name evidence="4 5 6 7" type="primary">LOC113469144</name>
</gene>
<keyword evidence="1" id="KW-0112">Calmodulin-binding</keyword>
<dbReference type="RefSeq" id="XP_026682433.1">
    <property type="nucleotide sequence ID" value="XM_026826632.1"/>
</dbReference>
<dbReference type="RefSeq" id="XP_026682432.1">
    <property type="nucleotide sequence ID" value="XM_026826631.1"/>
</dbReference>
<reference evidence="4 5" key="1">
    <citation type="submission" date="2025-04" db="UniProtKB">
        <authorList>
            <consortium name="RefSeq"/>
        </authorList>
    </citation>
    <scope>IDENTIFICATION</scope>
</reference>
<proteinExistence type="inferred from homology"/>
<dbReference type="InterPro" id="IPR008734">
    <property type="entry name" value="PHK_A/B_su"/>
</dbReference>
<name>A0A3Q0J1U1_DIACI</name>
<sequence length="106" mass="12308">MRSQSIFEMDVDLNLKVSNYEETVRQLDVYYGIVKRQLLHYQSPITGLFPALSNEKVIASVRDSIYCAASIWSLYQAYRRIDDDRGKSYELGQSAVKCMRGILECW</sequence>
<keyword evidence="1" id="KW-0636">Prenylation</keyword>
<dbReference type="RefSeq" id="XP_026682435.1">
    <property type="nucleotide sequence ID" value="XM_026826634.1"/>
</dbReference>
<dbReference type="PANTHER" id="PTHR10749">
    <property type="entry name" value="PHOSPHORYLASE B KINASE REGULATORY SUBUNIT"/>
    <property type="match status" value="1"/>
</dbReference>
<dbReference type="GO" id="GO:0005516">
    <property type="term" value="F:calmodulin binding"/>
    <property type="evidence" value="ECO:0007669"/>
    <property type="project" value="UniProtKB-KW"/>
</dbReference>
<protein>
    <recommendedName>
        <fullName evidence="1">Phosphorylase b kinase regulatory subunit</fullName>
    </recommendedName>
</protein>